<comment type="subcellular location">
    <subcellularLocation>
        <location evidence="1">Membrane</location>
        <topology evidence="1">Multi-pass membrane protein</topology>
    </subcellularLocation>
</comment>
<comment type="caution">
    <text evidence="9">The sequence shown here is derived from an EMBL/GenBank/DDBJ whole genome shotgun (WGS) entry which is preliminary data.</text>
</comment>
<evidence type="ECO:0000256" key="6">
    <source>
        <dbReference type="ARBA" id="ARBA00023136"/>
    </source>
</evidence>
<keyword evidence="5 7" id="KW-1133">Transmembrane helix</keyword>
<sequence>MSDATLSLIILAVTIVAFVWNRLPVGVVAIASALALYFFGLIDLDGLTAGLGQSVIVFIAALFVVSEGLEASGITAWAGQLLTRLAGTGRVRVLAAIAVLSAILAALITINGAAAALVPVTVAVARHAGMLPSKVLIPLAYACSAGSMLTLSGSPVNVIVNDAARDATGDGFGYFEFGFIGVPLLIVTFGVIALLGDRLLPERQSTTLPADFSNYLGTVVDHYGLGQRIYRLHVGAESSCVGADPREVVPSDTGVVSIAAQGGLGAGLLESGQKLQDGDVLVVSGSGTAVDEYARAHDLTVEDVAGRHAQGGRLVDRDAGVSEIVVPPRSEWIGATVCPGMVRPEDGLLVMSIRRRNKDVGHRAVELVEGDTMLVHGPWRAIDALSENSQVLVVGSSEQLRRQTVALGHSAPRAGVILVAMIALLASGVVAPVVAGLLGAVAMVVTKVVTSEQAYRAISWPTVVLIAALIPMSTAITDSGGAEMIAEPIVNLVADRSAYLLLIVLFLLTALLGQFISNAATTLIVIPIALAAAADIGVDPMPILMLVCTAAAAAVLTPIATPANMIVMNPGGYRFGDYWRLGSVVMVCWLVIAVLLIPVFWPL</sequence>
<dbReference type="PROSITE" id="PS51202">
    <property type="entry name" value="RCK_C"/>
    <property type="match status" value="1"/>
</dbReference>
<dbReference type="SUPFAM" id="SSF116726">
    <property type="entry name" value="TrkA C-terminal domain-like"/>
    <property type="match status" value="1"/>
</dbReference>
<keyword evidence="10" id="KW-1185">Reference proteome</keyword>
<dbReference type="InterPro" id="IPR004680">
    <property type="entry name" value="Cit_transptr-like_dom"/>
</dbReference>
<protein>
    <submittedName>
        <fullName evidence="9">SLC13 family permease</fullName>
    </submittedName>
</protein>
<dbReference type="InterPro" id="IPR051679">
    <property type="entry name" value="DASS-Related_Transporters"/>
</dbReference>
<keyword evidence="2" id="KW-0813">Transport</keyword>
<gene>
    <name evidence="9" type="ORF">VZC37_01890</name>
</gene>
<reference evidence="9 10" key="1">
    <citation type="submission" date="2024-01" db="EMBL/GenBank/DDBJ databases">
        <title>Draft genome sequence of Gordonia sp. LSe1-13.</title>
        <authorList>
            <person name="Suphannarot A."/>
            <person name="Mingma R."/>
        </authorList>
    </citation>
    <scope>NUCLEOTIDE SEQUENCE [LARGE SCALE GENOMIC DNA]</scope>
    <source>
        <strain evidence="9 10">LSe1-13</strain>
    </source>
</reference>
<dbReference type="Proteomes" id="UP001347146">
    <property type="component" value="Unassembled WGS sequence"/>
</dbReference>
<organism evidence="9 10">
    <name type="scientific">Gordonia sesuvii</name>
    <dbReference type="NCBI Taxonomy" id="3116777"/>
    <lineage>
        <taxon>Bacteria</taxon>
        <taxon>Bacillati</taxon>
        <taxon>Actinomycetota</taxon>
        <taxon>Actinomycetes</taxon>
        <taxon>Mycobacteriales</taxon>
        <taxon>Gordoniaceae</taxon>
        <taxon>Gordonia</taxon>
    </lineage>
</organism>
<feature type="transmembrane region" description="Helical" evidence="7">
    <location>
        <begin position="578"/>
        <end position="601"/>
    </location>
</feature>
<evidence type="ECO:0000313" key="10">
    <source>
        <dbReference type="Proteomes" id="UP001347146"/>
    </source>
</evidence>
<feature type="transmembrane region" description="Helical" evidence="7">
    <location>
        <begin position="172"/>
        <end position="195"/>
    </location>
</feature>
<feature type="domain" description="RCK C-terminal" evidence="8">
    <location>
        <begin position="309"/>
        <end position="391"/>
    </location>
</feature>
<feature type="transmembrane region" description="Helical" evidence="7">
    <location>
        <begin position="543"/>
        <end position="566"/>
    </location>
</feature>
<evidence type="ECO:0000256" key="1">
    <source>
        <dbReference type="ARBA" id="ARBA00004141"/>
    </source>
</evidence>
<keyword evidence="4" id="KW-0677">Repeat</keyword>
<evidence type="ECO:0000256" key="3">
    <source>
        <dbReference type="ARBA" id="ARBA00022692"/>
    </source>
</evidence>
<evidence type="ECO:0000313" key="9">
    <source>
        <dbReference type="EMBL" id="MEE3849066.1"/>
    </source>
</evidence>
<evidence type="ECO:0000259" key="8">
    <source>
        <dbReference type="PROSITE" id="PS51202"/>
    </source>
</evidence>
<dbReference type="PANTHER" id="PTHR43652:SF2">
    <property type="entry name" value="BASIC AMINO ACID ANTIPORTER YFCC-RELATED"/>
    <property type="match status" value="1"/>
</dbReference>
<feature type="transmembrane region" description="Helical" evidence="7">
    <location>
        <begin position="56"/>
        <end position="79"/>
    </location>
</feature>
<dbReference type="RefSeq" id="WP_330430724.1">
    <property type="nucleotide sequence ID" value="NZ_JAZDUF010000001.1"/>
</dbReference>
<feature type="transmembrane region" description="Helical" evidence="7">
    <location>
        <begin position="416"/>
        <end position="445"/>
    </location>
</feature>
<dbReference type="InterPro" id="IPR006037">
    <property type="entry name" value="RCK_C"/>
</dbReference>
<feature type="transmembrane region" description="Helical" evidence="7">
    <location>
        <begin position="136"/>
        <end position="160"/>
    </location>
</feature>
<feature type="transmembrane region" description="Helical" evidence="7">
    <location>
        <begin position="457"/>
        <end position="477"/>
    </location>
</feature>
<dbReference type="InterPro" id="IPR036721">
    <property type="entry name" value="RCK_C_sf"/>
</dbReference>
<feature type="transmembrane region" description="Helical" evidence="7">
    <location>
        <begin position="27"/>
        <end position="44"/>
    </location>
</feature>
<evidence type="ECO:0000256" key="7">
    <source>
        <dbReference type="SAM" id="Phobius"/>
    </source>
</evidence>
<accession>A0ABU7M930</accession>
<evidence type="ECO:0000256" key="2">
    <source>
        <dbReference type="ARBA" id="ARBA00022448"/>
    </source>
</evidence>
<dbReference type="Pfam" id="PF03600">
    <property type="entry name" value="CitMHS"/>
    <property type="match status" value="1"/>
</dbReference>
<keyword evidence="3 7" id="KW-0812">Transmembrane</keyword>
<evidence type="ECO:0000256" key="5">
    <source>
        <dbReference type="ARBA" id="ARBA00022989"/>
    </source>
</evidence>
<name>A0ABU7M930_9ACTN</name>
<proteinExistence type="predicted"/>
<dbReference type="EMBL" id="JAZDUF010000001">
    <property type="protein sequence ID" value="MEE3849066.1"/>
    <property type="molecule type" value="Genomic_DNA"/>
</dbReference>
<evidence type="ECO:0000256" key="4">
    <source>
        <dbReference type="ARBA" id="ARBA00022737"/>
    </source>
</evidence>
<dbReference type="Gene3D" id="3.30.70.1450">
    <property type="entry name" value="Regulator of K+ conductance, C-terminal domain"/>
    <property type="match status" value="1"/>
</dbReference>
<feature type="transmembrane region" description="Helical" evidence="7">
    <location>
        <begin position="91"/>
        <end position="124"/>
    </location>
</feature>
<feature type="transmembrane region" description="Helical" evidence="7">
    <location>
        <begin position="498"/>
        <end position="531"/>
    </location>
</feature>
<keyword evidence="6 7" id="KW-0472">Membrane</keyword>
<dbReference type="PANTHER" id="PTHR43652">
    <property type="entry name" value="BASIC AMINO ACID ANTIPORTER YFCC-RELATED"/>
    <property type="match status" value="1"/>
</dbReference>